<evidence type="ECO:0000256" key="7">
    <source>
        <dbReference type="ARBA" id="ARBA00023277"/>
    </source>
</evidence>
<feature type="binding site" evidence="12">
    <location>
        <position position="137"/>
    </location>
    <ligand>
        <name>Mg(2+)</name>
        <dbReference type="ChEBI" id="CHEBI:18420"/>
    </ligand>
</feature>
<keyword evidence="12" id="KW-0460">Magnesium</keyword>
<comment type="cofactor">
    <cofactor evidence="1 12">
        <name>Mg(2+)</name>
        <dbReference type="ChEBI" id="CHEBI:18420"/>
    </cofactor>
</comment>
<dbReference type="Proteomes" id="UP000249720">
    <property type="component" value="Unassembled WGS sequence"/>
</dbReference>
<dbReference type="RefSeq" id="WP_111295732.1">
    <property type="nucleotide sequence ID" value="NZ_QKZV01000006.1"/>
</dbReference>
<name>A0A2W7RN27_9BACT</name>
<keyword evidence="13" id="KW-0548">Nucleotidyltransferase</keyword>
<dbReference type="InterPro" id="IPR023214">
    <property type="entry name" value="HAD_sf"/>
</dbReference>
<feature type="binding site" evidence="12">
    <location>
        <position position="99"/>
    </location>
    <ligand>
        <name>Zn(2+)</name>
        <dbReference type="ChEBI" id="CHEBI:29105"/>
    </ligand>
</feature>
<dbReference type="InterPro" id="IPR004446">
    <property type="entry name" value="Heptose_bisP_phosphatase"/>
</dbReference>
<keyword evidence="14" id="KW-1185">Reference proteome</keyword>
<evidence type="ECO:0000256" key="1">
    <source>
        <dbReference type="ARBA" id="ARBA00001946"/>
    </source>
</evidence>
<keyword evidence="6 9" id="KW-0378">Hydrolase</keyword>
<dbReference type="NCBIfam" id="TIGR01656">
    <property type="entry name" value="Histidinol-ppas"/>
    <property type="match status" value="1"/>
</dbReference>
<feature type="active site" description="Proton donor" evidence="10">
    <location>
        <position position="18"/>
    </location>
</feature>
<keyword evidence="7 9" id="KW-0119">Carbohydrate metabolism</keyword>
<dbReference type="GO" id="GO:0005737">
    <property type="term" value="C:cytoplasm"/>
    <property type="evidence" value="ECO:0007669"/>
    <property type="project" value="UniProtKB-SubCell"/>
</dbReference>
<organism evidence="13 14">
    <name type="scientific">Hydrotalea sandarakina</name>
    <dbReference type="NCBI Taxonomy" id="1004304"/>
    <lineage>
        <taxon>Bacteria</taxon>
        <taxon>Pseudomonadati</taxon>
        <taxon>Bacteroidota</taxon>
        <taxon>Chitinophagia</taxon>
        <taxon>Chitinophagales</taxon>
        <taxon>Chitinophagaceae</taxon>
        <taxon>Hydrotalea</taxon>
    </lineage>
</organism>
<accession>A0A2W7RN27</accession>
<evidence type="ECO:0000256" key="5">
    <source>
        <dbReference type="ARBA" id="ARBA00022723"/>
    </source>
</evidence>
<evidence type="ECO:0000256" key="12">
    <source>
        <dbReference type="PIRSR" id="PIRSR004682-4"/>
    </source>
</evidence>
<dbReference type="InterPro" id="IPR006549">
    <property type="entry name" value="HAD-SF_hydro_IIIA"/>
</dbReference>
<feature type="site" description="Contributes to substrate recognition" evidence="11">
    <location>
        <position position="109"/>
    </location>
</feature>
<dbReference type="PANTHER" id="PTHR42891:SF1">
    <property type="entry name" value="D-GLYCERO-BETA-D-MANNO-HEPTOSE-1,7-BISPHOSPHATE 7-PHOSPHATASE"/>
    <property type="match status" value="1"/>
</dbReference>
<comment type="subcellular location">
    <subcellularLocation>
        <location evidence="2 9">Cytoplasm</location>
    </subcellularLocation>
</comment>
<comment type="similarity">
    <text evidence="9">Belongs to the gmhB family.</text>
</comment>
<sequence>MSNLPVIDKNWTLFLDRDGVINVEKKEEYILNWDEFQFLPGVLEALHMLNAAFGKIVIVTNQKCIGKGLLTVAGLNTIHNNMLNIIEENGGRINKIYFCPDLADDSPNRKPQPGMAFQAKNDFPDINFSKSIMIGNKLSDMAFAKNACMYSIFVATTNPETPFPHPLIDARFNDLIDAAKALTKA</sequence>
<dbReference type="PIRSF" id="PIRSF004682">
    <property type="entry name" value="GmhB"/>
    <property type="match status" value="1"/>
</dbReference>
<reference evidence="13 14" key="1">
    <citation type="submission" date="2018-06" db="EMBL/GenBank/DDBJ databases">
        <title>Genomic Encyclopedia of Archaeal and Bacterial Type Strains, Phase II (KMG-II): from individual species to whole genera.</title>
        <authorList>
            <person name="Goeker M."/>
        </authorList>
    </citation>
    <scope>NUCLEOTIDE SEQUENCE [LARGE SCALE GENOMIC DNA]</scope>
    <source>
        <strain evidence="13 14">DSM 23241</strain>
    </source>
</reference>
<protein>
    <recommendedName>
        <fullName evidence="8 9">D,D-heptose 1,7-bisphosphate phosphatase</fullName>
        <ecNumber evidence="9">3.1.3.-</ecNumber>
    </recommendedName>
</protein>
<dbReference type="PANTHER" id="PTHR42891">
    <property type="entry name" value="D-GLYCERO-BETA-D-MANNO-HEPTOSE-1,7-BISPHOSPHATE 7-PHOSPHATASE"/>
    <property type="match status" value="1"/>
</dbReference>
<dbReference type="GO" id="GO:0016791">
    <property type="term" value="F:phosphatase activity"/>
    <property type="evidence" value="ECO:0007669"/>
    <property type="project" value="InterPro"/>
</dbReference>
<dbReference type="GO" id="GO:0005975">
    <property type="term" value="P:carbohydrate metabolic process"/>
    <property type="evidence" value="ECO:0007669"/>
    <property type="project" value="InterPro"/>
</dbReference>
<dbReference type="InterPro" id="IPR013954">
    <property type="entry name" value="PNK3P"/>
</dbReference>
<keyword evidence="5 12" id="KW-0479">Metal-binding</keyword>
<evidence type="ECO:0000256" key="11">
    <source>
        <dbReference type="PIRSR" id="PIRSR004682-3"/>
    </source>
</evidence>
<gene>
    <name evidence="13" type="ORF">LX80_01934</name>
</gene>
<keyword evidence="4 9" id="KW-0963">Cytoplasm</keyword>
<dbReference type="GO" id="GO:0046872">
    <property type="term" value="F:metal ion binding"/>
    <property type="evidence" value="ECO:0007669"/>
    <property type="project" value="UniProtKB-KW"/>
</dbReference>
<evidence type="ECO:0000313" key="13">
    <source>
        <dbReference type="EMBL" id="PZX61774.1"/>
    </source>
</evidence>
<feature type="site" description="Stabilizes the phosphoryl group" evidence="11">
    <location>
        <position position="60"/>
    </location>
</feature>
<keyword evidence="12" id="KW-0862">Zinc</keyword>
<evidence type="ECO:0000256" key="3">
    <source>
        <dbReference type="ARBA" id="ARBA00011245"/>
    </source>
</evidence>
<evidence type="ECO:0000256" key="4">
    <source>
        <dbReference type="ARBA" id="ARBA00022490"/>
    </source>
</evidence>
<comment type="cofactor">
    <cofactor evidence="12">
        <name>Zn(2+)</name>
        <dbReference type="ChEBI" id="CHEBI:29105"/>
    </cofactor>
</comment>
<dbReference type="InterPro" id="IPR006543">
    <property type="entry name" value="Histidinol-phos"/>
</dbReference>
<dbReference type="Gene3D" id="3.40.50.1000">
    <property type="entry name" value="HAD superfamily/HAD-like"/>
    <property type="match status" value="1"/>
</dbReference>
<dbReference type="AlphaFoldDB" id="A0A2W7RN27"/>
<evidence type="ECO:0000313" key="14">
    <source>
        <dbReference type="Proteomes" id="UP000249720"/>
    </source>
</evidence>
<comment type="caution">
    <text evidence="13">The sequence shown here is derived from an EMBL/GenBank/DDBJ whole genome shotgun (WGS) entry which is preliminary data.</text>
</comment>
<feature type="binding site" evidence="12">
    <location>
        <position position="16"/>
    </location>
    <ligand>
        <name>Mg(2+)</name>
        <dbReference type="ChEBI" id="CHEBI:18420"/>
    </ligand>
</feature>
<evidence type="ECO:0000256" key="9">
    <source>
        <dbReference type="PIRNR" id="PIRNR004682"/>
    </source>
</evidence>
<dbReference type="EC" id="3.1.3.-" evidence="9"/>
<dbReference type="EMBL" id="QKZV01000006">
    <property type="protein sequence ID" value="PZX61774.1"/>
    <property type="molecule type" value="Genomic_DNA"/>
</dbReference>
<dbReference type="InterPro" id="IPR036412">
    <property type="entry name" value="HAD-like_sf"/>
</dbReference>
<dbReference type="NCBIfam" id="TIGR01662">
    <property type="entry name" value="HAD-SF-IIIA"/>
    <property type="match status" value="1"/>
</dbReference>
<dbReference type="GO" id="GO:0016779">
    <property type="term" value="F:nucleotidyltransferase activity"/>
    <property type="evidence" value="ECO:0007669"/>
    <property type="project" value="UniProtKB-KW"/>
</dbReference>
<feature type="binding site" evidence="12">
    <location>
        <position position="18"/>
    </location>
    <ligand>
        <name>Mg(2+)</name>
        <dbReference type="ChEBI" id="CHEBI:18420"/>
    </ligand>
</feature>
<proteinExistence type="inferred from homology"/>
<keyword evidence="13" id="KW-0808">Transferase</keyword>
<evidence type="ECO:0000256" key="2">
    <source>
        <dbReference type="ARBA" id="ARBA00004496"/>
    </source>
</evidence>
<evidence type="ECO:0000256" key="8">
    <source>
        <dbReference type="ARBA" id="ARBA00031828"/>
    </source>
</evidence>
<evidence type="ECO:0000256" key="10">
    <source>
        <dbReference type="PIRSR" id="PIRSR004682-1"/>
    </source>
</evidence>
<comment type="subunit">
    <text evidence="3">Monomer.</text>
</comment>
<feature type="active site" description="Nucleophile" evidence="10">
    <location>
        <position position="16"/>
    </location>
</feature>
<feature type="site" description="Contributes to substrate recognition" evidence="11">
    <location>
        <position position="110"/>
    </location>
</feature>
<dbReference type="SUPFAM" id="SSF56784">
    <property type="entry name" value="HAD-like"/>
    <property type="match status" value="1"/>
</dbReference>
<dbReference type="Pfam" id="PF08645">
    <property type="entry name" value="PNK3P"/>
    <property type="match status" value="1"/>
</dbReference>
<dbReference type="OrthoDB" id="9803871at2"/>
<evidence type="ECO:0000256" key="6">
    <source>
        <dbReference type="ARBA" id="ARBA00022801"/>
    </source>
</evidence>